<proteinExistence type="predicted"/>
<sequence length="122" mass="12812">MVGPGLEGVAATGTGPTGRQVVTAMADTVAAAVFRLARTYVTDRVAEVRTAGRAYRLEQAVGAHPPCLLGFIAPQPRTRPATTSTLSCASEFTAISRATVGCENAGISPWEHREASATRRER</sequence>
<accession>A0A7W3M076</accession>
<name>A0A7W3M076_ACTNM</name>
<evidence type="ECO:0000313" key="2">
    <source>
        <dbReference type="Proteomes" id="UP000572680"/>
    </source>
</evidence>
<dbReference type="AlphaFoldDB" id="A0A7W3M076"/>
<organism evidence="1 2">
    <name type="scientific">Actinomadura namibiensis</name>
    <dbReference type="NCBI Taxonomy" id="182080"/>
    <lineage>
        <taxon>Bacteria</taxon>
        <taxon>Bacillati</taxon>
        <taxon>Actinomycetota</taxon>
        <taxon>Actinomycetes</taxon>
        <taxon>Streptosporangiales</taxon>
        <taxon>Thermomonosporaceae</taxon>
        <taxon>Actinomadura</taxon>
    </lineage>
</organism>
<comment type="caution">
    <text evidence="1">The sequence shown here is derived from an EMBL/GenBank/DDBJ whole genome shotgun (WGS) entry which is preliminary data.</text>
</comment>
<dbReference type="Proteomes" id="UP000572680">
    <property type="component" value="Unassembled WGS sequence"/>
</dbReference>
<reference evidence="1 2" key="1">
    <citation type="submission" date="2020-08" db="EMBL/GenBank/DDBJ databases">
        <title>Genomic Encyclopedia of Type Strains, Phase IV (KMG-IV): sequencing the most valuable type-strain genomes for metagenomic binning, comparative biology and taxonomic classification.</title>
        <authorList>
            <person name="Goeker M."/>
        </authorList>
    </citation>
    <scope>NUCLEOTIDE SEQUENCE [LARGE SCALE GENOMIC DNA]</scope>
    <source>
        <strain evidence="1 2">DSM 44197</strain>
    </source>
</reference>
<keyword evidence="2" id="KW-1185">Reference proteome</keyword>
<evidence type="ECO:0000313" key="1">
    <source>
        <dbReference type="EMBL" id="MBA8957428.1"/>
    </source>
</evidence>
<dbReference type="EMBL" id="JACJIA010000023">
    <property type="protein sequence ID" value="MBA8957428.1"/>
    <property type="molecule type" value="Genomic_DNA"/>
</dbReference>
<dbReference type="RefSeq" id="WP_182849251.1">
    <property type="nucleotide sequence ID" value="NZ_BAAALP010000119.1"/>
</dbReference>
<gene>
    <name evidence="1" type="ORF">HNR61_009121</name>
</gene>
<protein>
    <submittedName>
        <fullName evidence="1">Uncharacterized protein</fullName>
    </submittedName>
</protein>